<feature type="transmembrane region" description="Helical" evidence="1">
    <location>
        <begin position="80"/>
        <end position="100"/>
    </location>
</feature>
<dbReference type="OrthoDB" id="291792at2759"/>
<feature type="transmembrane region" description="Helical" evidence="1">
    <location>
        <begin position="216"/>
        <end position="233"/>
    </location>
</feature>
<dbReference type="InterPro" id="IPR026749">
    <property type="entry name" value="Tmem135"/>
</dbReference>
<keyword evidence="3" id="KW-1185">Reference proteome</keyword>
<sequence length="390" mass="45396">MPVISKEFFYKKVTSATSCNVVHYWEKDCLKKNFSWFFLKSVVLGSGRFFLPVYMFKLALNYKKAKNKKNLLLDLLLSEARGIIYGIVMSQLFFGTICFNRALFGRLYYYTIFFIPGFISGLSVLVESKENQILDALIFFNSLVETVLNQLQMSVPKETLAFMLVSGALMYTLENRKDDFKFLYLWFYTPQRRAKDKQNDTCIHNESCFKYVYQGFVKYFGLGYAINVIRSLLPRMGGIVTKPSLFLKLLMDKSNFLFGLLIGSYTGLYKLISCYLNRSSLLKDEFKGLFAGVLSGVTYAIYPSVQVLVIAITTLLQLMYDYIAKSLNIKDNFWQRQLLFMFCNGYLLHNRMFFSETCSPYYRKMIDVCTNNLSRQVISSIFKNYFNILI</sequence>
<reference evidence="2 3" key="1">
    <citation type="submission" date="2019-01" db="EMBL/GenBank/DDBJ databases">
        <authorList>
            <person name="Sayadi A."/>
        </authorList>
    </citation>
    <scope>NUCLEOTIDE SEQUENCE [LARGE SCALE GENOMIC DNA]</scope>
</reference>
<protein>
    <recommendedName>
        <fullName evidence="4">Transmembrane protein 135 N-terminal domain-containing protein</fullName>
    </recommendedName>
</protein>
<name>A0A653BEC6_CALMS</name>
<dbReference type="Proteomes" id="UP000410492">
    <property type="component" value="Unassembled WGS sequence"/>
</dbReference>
<keyword evidence="1" id="KW-1133">Transmembrane helix</keyword>
<feature type="transmembrane region" description="Helical" evidence="1">
    <location>
        <begin position="37"/>
        <end position="60"/>
    </location>
</feature>
<keyword evidence="1" id="KW-0472">Membrane</keyword>
<evidence type="ECO:0008006" key="4">
    <source>
        <dbReference type="Google" id="ProtNLM"/>
    </source>
</evidence>
<gene>
    <name evidence="2" type="ORF">CALMAC_LOCUS268</name>
</gene>
<keyword evidence="1" id="KW-0812">Transmembrane</keyword>
<dbReference type="PANTHER" id="PTHR12459:SF15">
    <property type="entry name" value="TRANSMEMBRANE PROTEIN 135"/>
    <property type="match status" value="1"/>
</dbReference>
<feature type="transmembrane region" description="Helical" evidence="1">
    <location>
        <begin position="254"/>
        <end position="272"/>
    </location>
</feature>
<dbReference type="PANTHER" id="PTHR12459">
    <property type="entry name" value="TRANSMEMBRANE PROTEIN 135-RELATED"/>
    <property type="match status" value="1"/>
</dbReference>
<evidence type="ECO:0000313" key="2">
    <source>
        <dbReference type="EMBL" id="VEN33881.1"/>
    </source>
</evidence>
<feature type="transmembrane region" description="Helical" evidence="1">
    <location>
        <begin position="299"/>
        <end position="320"/>
    </location>
</feature>
<dbReference type="AlphaFoldDB" id="A0A653BEC6"/>
<dbReference type="EMBL" id="CAACVG010000286">
    <property type="protein sequence ID" value="VEN33881.1"/>
    <property type="molecule type" value="Genomic_DNA"/>
</dbReference>
<proteinExistence type="predicted"/>
<evidence type="ECO:0000256" key="1">
    <source>
        <dbReference type="SAM" id="Phobius"/>
    </source>
</evidence>
<feature type="transmembrane region" description="Helical" evidence="1">
    <location>
        <begin position="107"/>
        <end position="126"/>
    </location>
</feature>
<accession>A0A653BEC6</accession>
<organism evidence="2 3">
    <name type="scientific">Callosobruchus maculatus</name>
    <name type="common">Southern cowpea weevil</name>
    <name type="synonym">Pulse bruchid</name>
    <dbReference type="NCBI Taxonomy" id="64391"/>
    <lineage>
        <taxon>Eukaryota</taxon>
        <taxon>Metazoa</taxon>
        <taxon>Ecdysozoa</taxon>
        <taxon>Arthropoda</taxon>
        <taxon>Hexapoda</taxon>
        <taxon>Insecta</taxon>
        <taxon>Pterygota</taxon>
        <taxon>Neoptera</taxon>
        <taxon>Endopterygota</taxon>
        <taxon>Coleoptera</taxon>
        <taxon>Polyphaga</taxon>
        <taxon>Cucujiformia</taxon>
        <taxon>Chrysomeloidea</taxon>
        <taxon>Chrysomelidae</taxon>
        <taxon>Bruchinae</taxon>
        <taxon>Bruchini</taxon>
        <taxon>Callosobruchus</taxon>
    </lineage>
</organism>
<evidence type="ECO:0000313" key="3">
    <source>
        <dbReference type="Proteomes" id="UP000410492"/>
    </source>
</evidence>